<gene>
    <name evidence="1" type="ORF">ACD_71C00170G0001</name>
</gene>
<comment type="caution">
    <text evidence="1">The sequence shown here is derived from an EMBL/GenBank/DDBJ whole genome shotgun (WGS) entry which is preliminary data.</text>
</comment>
<dbReference type="EMBL" id="AMFJ01028901">
    <property type="protein sequence ID" value="EKD44347.1"/>
    <property type="molecule type" value="Genomic_DNA"/>
</dbReference>
<sequence>MEKIYSGIWDLINTNSWYNWAISEKLQYVCIYAHTYDTVVFLIEGWSELKSIRYIARTYQLSSLYRYLSSSWIL</sequence>
<organism evidence="1">
    <name type="scientific">uncultured bacterium</name>
    <name type="common">gcode 4</name>
    <dbReference type="NCBI Taxonomy" id="1234023"/>
    <lineage>
        <taxon>Bacteria</taxon>
        <taxon>environmental samples</taxon>
    </lineage>
</organism>
<evidence type="ECO:0000313" key="1">
    <source>
        <dbReference type="EMBL" id="EKD44347.1"/>
    </source>
</evidence>
<protein>
    <submittedName>
        <fullName evidence="1">Uncharacterized protein</fullName>
    </submittedName>
</protein>
<proteinExistence type="predicted"/>
<reference evidence="1" key="1">
    <citation type="journal article" date="2012" name="Science">
        <title>Fermentation, hydrogen, and sulfur metabolism in multiple uncultivated bacterial phyla.</title>
        <authorList>
            <person name="Wrighton K.C."/>
            <person name="Thomas B.C."/>
            <person name="Sharon I."/>
            <person name="Miller C.S."/>
            <person name="Castelle C.J."/>
            <person name="VerBerkmoes N.C."/>
            <person name="Wilkins M.J."/>
            <person name="Hettich R.L."/>
            <person name="Lipton M.S."/>
            <person name="Williams K.H."/>
            <person name="Long P.E."/>
            <person name="Banfield J.F."/>
        </authorList>
    </citation>
    <scope>NUCLEOTIDE SEQUENCE [LARGE SCALE GENOMIC DNA]</scope>
</reference>
<dbReference type="AlphaFoldDB" id="K1Z471"/>
<accession>K1Z471</accession>
<name>K1Z471_9BACT</name>